<dbReference type="InterPro" id="IPR052138">
    <property type="entry name" value="GATA_ZnFinger_Domain"/>
</dbReference>
<dbReference type="PANTHER" id="PTHR47255:SF13">
    <property type="entry name" value="GATA-TYPE DOMAIN-CONTAINING PROTEIN"/>
    <property type="match status" value="1"/>
</dbReference>
<evidence type="ECO:0000256" key="8">
    <source>
        <dbReference type="ARBA" id="ARBA00023242"/>
    </source>
</evidence>
<comment type="similarity">
    <text evidence="9">Belongs to the type IV zinc-finger family. Class B subfamily.</text>
</comment>
<keyword evidence="3 10" id="KW-0863">Zinc-finger</keyword>
<dbReference type="PROSITE" id="PS50114">
    <property type="entry name" value="GATA_ZN_FINGER_2"/>
    <property type="match status" value="1"/>
</dbReference>
<evidence type="ECO:0000256" key="4">
    <source>
        <dbReference type="ARBA" id="ARBA00022833"/>
    </source>
</evidence>
<keyword evidence="7" id="KW-0804">Transcription</keyword>
<proteinExistence type="inferred from homology"/>
<dbReference type="FunFam" id="3.30.50.10:FF:000055">
    <property type="entry name" value="GATA transcription factor 21"/>
    <property type="match status" value="1"/>
</dbReference>
<dbReference type="PROSITE" id="PS00344">
    <property type="entry name" value="GATA_ZN_FINGER_1"/>
    <property type="match status" value="1"/>
</dbReference>
<keyword evidence="5" id="KW-0805">Transcription regulation</keyword>
<accession>A0A5N5MDK5</accession>
<evidence type="ECO:0000256" key="3">
    <source>
        <dbReference type="ARBA" id="ARBA00022771"/>
    </source>
</evidence>
<evidence type="ECO:0000313" key="13">
    <source>
        <dbReference type="EMBL" id="KAB5553137.1"/>
    </source>
</evidence>
<dbReference type="PANTHER" id="PTHR47255">
    <property type="entry name" value="GATA TRANSCRIPTION FACTOR 22-RELATED"/>
    <property type="match status" value="1"/>
</dbReference>
<keyword evidence="14" id="KW-1185">Reference proteome</keyword>
<comment type="subcellular location">
    <subcellularLocation>
        <location evidence="1">Nucleus</location>
    </subcellularLocation>
</comment>
<feature type="domain" description="GATA-type" evidence="12">
    <location>
        <begin position="189"/>
        <end position="225"/>
    </location>
</feature>
<feature type="region of interest" description="Disordered" evidence="11">
    <location>
        <begin position="38"/>
        <end position="71"/>
    </location>
</feature>
<dbReference type="Gene3D" id="3.30.50.10">
    <property type="entry name" value="Erythroid Transcription Factor GATA-1, subunit A"/>
    <property type="match status" value="1"/>
</dbReference>
<reference evidence="14" key="1">
    <citation type="journal article" date="2019" name="Gigascience">
        <title>De novo genome assembly of the endangered Acer yangbiense, a plant species with extremely small populations endemic to Yunnan Province, China.</title>
        <authorList>
            <person name="Yang J."/>
            <person name="Wariss H.M."/>
            <person name="Tao L."/>
            <person name="Zhang R."/>
            <person name="Yun Q."/>
            <person name="Hollingsworth P."/>
            <person name="Dao Z."/>
            <person name="Luo G."/>
            <person name="Guo H."/>
            <person name="Ma Y."/>
            <person name="Sun W."/>
        </authorList>
    </citation>
    <scope>NUCLEOTIDE SEQUENCE [LARGE SCALE GENOMIC DNA]</scope>
    <source>
        <strain evidence="14">cv. br00</strain>
    </source>
</reference>
<name>A0A5N5MDK5_9ROSI</name>
<evidence type="ECO:0000313" key="14">
    <source>
        <dbReference type="Proteomes" id="UP000326939"/>
    </source>
</evidence>
<evidence type="ECO:0000256" key="5">
    <source>
        <dbReference type="ARBA" id="ARBA00023015"/>
    </source>
</evidence>
<dbReference type="InterPro" id="IPR000679">
    <property type="entry name" value="Znf_GATA"/>
</dbReference>
<evidence type="ECO:0000256" key="9">
    <source>
        <dbReference type="ARBA" id="ARBA00024019"/>
    </source>
</evidence>
<dbReference type="SUPFAM" id="SSF57716">
    <property type="entry name" value="Glucocorticoid receptor-like (DNA-binding domain)"/>
    <property type="match status" value="1"/>
</dbReference>
<gene>
    <name evidence="13" type="ORF">DKX38_010448</name>
</gene>
<keyword evidence="8" id="KW-0539">Nucleus</keyword>
<dbReference type="EMBL" id="VDCV01000006">
    <property type="protein sequence ID" value="KAB5553137.1"/>
    <property type="molecule type" value="Genomic_DNA"/>
</dbReference>
<dbReference type="GO" id="GO:0008270">
    <property type="term" value="F:zinc ion binding"/>
    <property type="evidence" value="ECO:0007669"/>
    <property type="project" value="UniProtKB-KW"/>
</dbReference>
<comment type="caution">
    <text evidence="13">The sequence shown here is derived from an EMBL/GenBank/DDBJ whole genome shotgun (WGS) entry which is preliminary data.</text>
</comment>
<keyword evidence="2" id="KW-0479">Metal-binding</keyword>
<dbReference type="AlphaFoldDB" id="A0A5N5MDK5"/>
<dbReference type="CDD" id="cd00202">
    <property type="entry name" value="ZnF_GATA"/>
    <property type="match status" value="1"/>
</dbReference>
<dbReference type="GO" id="GO:0006355">
    <property type="term" value="P:regulation of DNA-templated transcription"/>
    <property type="evidence" value="ECO:0007669"/>
    <property type="project" value="InterPro"/>
</dbReference>
<dbReference type="SMART" id="SM00401">
    <property type="entry name" value="ZnF_GATA"/>
    <property type="match status" value="1"/>
</dbReference>
<feature type="compositionally biased region" description="Polar residues" evidence="11">
    <location>
        <begin position="267"/>
        <end position="284"/>
    </location>
</feature>
<evidence type="ECO:0000256" key="1">
    <source>
        <dbReference type="ARBA" id="ARBA00004123"/>
    </source>
</evidence>
<sequence>MTPAYLNPASSSFPFVDLREDQQNLQLFLSPHQAATSLSGPTNVFNTSTHDHQRETKPGESRQQDDDQEARTASFDCMISKFSCFSPTVDMYSISHGRSSDHKLFRSSCFQPEVNDHNNSNFHNSFSSKMEDEAEESGESSVKWMPSKMSLMQKMTTSNCSEIDHKPMKFMLKFHSQQYQNNEINSSSNSNIRVCSDCNTTSTPLWRSGPRGPKSLCNACGIRQRKARRAMAAAAAAAANGTVISIEASSSTKSSKVNNKVKKTRTSHVSQNKKLSKPPESSLQSQKKLCFKNLALSLSKNPALQQVLPHDVEEAAILLMELSCGFIHS</sequence>
<dbReference type="GO" id="GO:0000976">
    <property type="term" value="F:transcription cis-regulatory region binding"/>
    <property type="evidence" value="ECO:0007669"/>
    <property type="project" value="UniProtKB-ARBA"/>
</dbReference>
<organism evidence="13 14">
    <name type="scientific">Salix brachista</name>
    <dbReference type="NCBI Taxonomy" id="2182728"/>
    <lineage>
        <taxon>Eukaryota</taxon>
        <taxon>Viridiplantae</taxon>
        <taxon>Streptophyta</taxon>
        <taxon>Embryophyta</taxon>
        <taxon>Tracheophyta</taxon>
        <taxon>Spermatophyta</taxon>
        <taxon>Magnoliopsida</taxon>
        <taxon>eudicotyledons</taxon>
        <taxon>Gunneridae</taxon>
        <taxon>Pentapetalae</taxon>
        <taxon>rosids</taxon>
        <taxon>fabids</taxon>
        <taxon>Malpighiales</taxon>
        <taxon>Salicaceae</taxon>
        <taxon>Saliceae</taxon>
        <taxon>Salix</taxon>
    </lineage>
</organism>
<feature type="region of interest" description="Disordered" evidence="11">
    <location>
        <begin position="253"/>
        <end position="284"/>
    </location>
</feature>
<evidence type="ECO:0000256" key="2">
    <source>
        <dbReference type="ARBA" id="ARBA00022723"/>
    </source>
</evidence>
<dbReference type="InterPro" id="IPR013088">
    <property type="entry name" value="Znf_NHR/GATA"/>
</dbReference>
<dbReference type="GO" id="GO:0005634">
    <property type="term" value="C:nucleus"/>
    <property type="evidence" value="ECO:0007669"/>
    <property type="project" value="UniProtKB-SubCell"/>
</dbReference>
<evidence type="ECO:0000256" key="10">
    <source>
        <dbReference type="PROSITE-ProRule" id="PRU00094"/>
    </source>
</evidence>
<evidence type="ECO:0000256" key="11">
    <source>
        <dbReference type="SAM" id="MobiDB-lite"/>
    </source>
</evidence>
<dbReference type="Proteomes" id="UP000326939">
    <property type="component" value="Chromosome 6"/>
</dbReference>
<feature type="compositionally biased region" description="Polar residues" evidence="11">
    <location>
        <begin position="38"/>
        <end position="48"/>
    </location>
</feature>
<feature type="compositionally biased region" description="Basic and acidic residues" evidence="11">
    <location>
        <begin position="49"/>
        <end position="65"/>
    </location>
</feature>
<dbReference type="Pfam" id="PF00320">
    <property type="entry name" value="GATA"/>
    <property type="match status" value="1"/>
</dbReference>
<evidence type="ECO:0000256" key="7">
    <source>
        <dbReference type="ARBA" id="ARBA00023163"/>
    </source>
</evidence>
<keyword evidence="4" id="KW-0862">Zinc</keyword>
<protein>
    <recommendedName>
        <fullName evidence="12">GATA-type domain-containing protein</fullName>
    </recommendedName>
</protein>
<keyword evidence="6" id="KW-0238">DNA-binding</keyword>
<evidence type="ECO:0000259" key="12">
    <source>
        <dbReference type="PROSITE" id="PS50114"/>
    </source>
</evidence>
<evidence type="ECO:0000256" key="6">
    <source>
        <dbReference type="ARBA" id="ARBA00023125"/>
    </source>
</evidence>